<feature type="chain" id="PRO_5046892319" description="Phytocyanin domain-containing protein" evidence="1">
    <location>
        <begin position="19"/>
        <end position="197"/>
    </location>
</feature>
<evidence type="ECO:0000313" key="3">
    <source>
        <dbReference type="Proteomes" id="UP001396898"/>
    </source>
</evidence>
<keyword evidence="1" id="KW-0732">Signal</keyword>
<feature type="signal peptide" evidence="1">
    <location>
        <begin position="1"/>
        <end position="18"/>
    </location>
</feature>
<evidence type="ECO:0000313" key="2">
    <source>
        <dbReference type="EMBL" id="KAK8018489.1"/>
    </source>
</evidence>
<organism evidence="2 3">
    <name type="scientific">Apiospora marii</name>
    <dbReference type="NCBI Taxonomy" id="335849"/>
    <lineage>
        <taxon>Eukaryota</taxon>
        <taxon>Fungi</taxon>
        <taxon>Dikarya</taxon>
        <taxon>Ascomycota</taxon>
        <taxon>Pezizomycotina</taxon>
        <taxon>Sordariomycetes</taxon>
        <taxon>Xylariomycetidae</taxon>
        <taxon>Amphisphaeriales</taxon>
        <taxon>Apiosporaceae</taxon>
        <taxon>Apiospora</taxon>
    </lineage>
</organism>
<dbReference type="EMBL" id="JAQQWI010000010">
    <property type="protein sequence ID" value="KAK8018489.1"/>
    <property type="molecule type" value="Genomic_DNA"/>
</dbReference>
<dbReference type="InterPro" id="IPR008972">
    <property type="entry name" value="Cupredoxin"/>
</dbReference>
<dbReference type="Gene3D" id="2.60.40.420">
    <property type="entry name" value="Cupredoxins - blue copper proteins"/>
    <property type="match status" value="1"/>
</dbReference>
<accession>A0ABR1RU59</accession>
<reference evidence="2 3" key="1">
    <citation type="submission" date="2023-01" db="EMBL/GenBank/DDBJ databases">
        <title>Analysis of 21 Apiospora genomes using comparative genomics revels a genus with tremendous synthesis potential of carbohydrate active enzymes and secondary metabolites.</title>
        <authorList>
            <person name="Sorensen T."/>
        </authorList>
    </citation>
    <scope>NUCLEOTIDE SEQUENCE [LARGE SCALE GENOMIC DNA]</scope>
    <source>
        <strain evidence="2 3">CBS 20057</strain>
    </source>
</reference>
<keyword evidence="3" id="KW-1185">Reference proteome</keyword>
<dbReference type="Proteomes" id="UP001396898">
    <property type="component" value="Unassembled WGS sequence"/>
</dbReference>
<dbReference type="InterPro" id="IPR052953">
    <property type="entry name" value="Ser-rich/MCO-related"/>
</dbReference>
<dbReference type="PANTHER" id="PTHR34883:SF17">
    <property type="entry name" value="CUPREDOXIN"/>
    <property type="match status" value="1"/>
</dbReference>
<dbReference type="PANTHER" id="PTHR34883">
    <property type="entry name" value="SERINE-RICH PROTEIN, PUTATIVE-RELATED-RELATED"/>
    <property type="match status" value="1"/>
</dbReference>
<comment type="caution">
    <text evidence="2">The sequence shown here is derived from an EMBL/GenBank/DDBJ whole genome shotgun (WGS) entry which is preliminary data.</text>
</comment>
<dbReference type="CDD" id="cd00920">
    <property type="entry name" value="Cupredoxin"/>
    <property type="match status" value="1"/>
</dbReference>
<proteinExistence type="predicted"/>
<dbReference type="SUPFAM" id="SSF49503">
    <property type="entry name" value="Cupredoxins"/>
    <property type="match status" value="1"/>
</dbReference>
<name>A0ABR1RU59_9PEZI</name>
<protein>
    <recommendedName>
        <fullName evidence="4">Phytocyanin domain-containing protein</fullName>
    </recommendedName>
</protein>
<sequence length="197" mass="19900">MKSFQILAAAAAATLASAKTIRIDSGPQLMFKPDNITADAGDMLEFHFYSKNHSVAQGDFASACQPVQMAGFFSGYVPVTGTSESEDIFTVMVNDTKPIWFYCTQKTHCKGGMVGVVNAPAGKTLDDYKKAAAATDGTAGAAAMAFGGTMAKASSSGSANSTSGGDSKKNAADGGVRATSAGILAAVAGLAVLGGMM</sequence>
<gene>
    <name evidence="2" type="ORF">PG991_007679</name>
</gene>
<evidence type="ECO:0000256" key="1">
    <source>
        <dbReference type="SAM" id="SignalP"/>
    </source>
</evidence>
<evidence type="ECO:0008006" key="4">
    <source>
        <dbReference type="Google" id="ProtNLM"/>
    </source>
</evidence>